<dbReference type="Proteomes" id="UP000000445">
    <property type="component" value="Chromosome"/>
</dbReference>
<reference evidence="16 17" key="1">
    <citation type="journal article" date="2009" name="Biosci. Biotechnol. Biochem.">
        <title>WeGAS: a web-based microbial genome annotation system.</title>
        <authorList>
            <person name="Lee D."/>
            <person name="Seo H."/>
            <person name="Park C."/>
            <person name="Park K."/>
        </authorList>
    </citation>
    <scope>NUCLEOTIDE SEQUENCE [LARGE SCALE GENOMIC DNA]</scope>
    <source>
        <strain evidence="17">ATCC 49049 / DSM 4359 / NBRC 107923 / NS-E</strain>
    </source>
</reference>
<evidence type="ECO:0000256" key="1">
    <source>
        <dbReference type="ARBA" id="ARBA00022478"/>
    </source>
</evidence>
<dbReference type="InterPro" id="IPR036977">
    <property type="entry name" value="DNA_primase_Znf_CHC2"/>
</dbReference>
<dbReference type="SMART" id="SM00400">
    <property type="entry name" value="ZnF_CHCC"/>
    <property type="match status" value="1"/>
</dbReference>
<dbReference type="Gene3D" id="3.90.980.10">
    <property type="entry name" value="DNA primase, catalytic core, N-terminal domain"/>
    <property type="match status" value="1"/>
</dbReference>
<dbReference type="CDD" id="cd03364">
    <property type="entry name" value="TOPRIM_DnaG_primases"/>
    <property type="match status" value="1"/>
</dbReference>
<dbReference type="STRING" id="309803.CTN_1041"/>
<dbReference type="EMBL" id="CP000916">
    <property type="protein sequence ID" value="ACM23217.1"/>
    <property type="molecule type" value="Genomic_DNA"/>
</dbReference>
<dbReference type="HOGENOM" id="CLU_013501_3_3_0"/>
<evidence type="ECO:0000256" key="3">
    <source>
        <dbReference type="ARBA" id="ARBA00022679"/>
    </source>
</evidence>
<keyword evidence="3 12" id="KW-0808">Transferase</keyword>
<evidence type="ECO:0000256" key="14">
    <source>
        <dbReference type="PIRSR" id="PIRSR002811-1"/>
    </source>
</evidence>
<comment type="function">
    <text evidence="12 13">RNA polymerase that catalyzes the synthesis of short RNA molecules used as primers for DNA polymerase during DNA replication.</text>
</comment>
<keyword evidence="11 12" id="KW-0804">Transcription</keyword>
<evidence type="ECO:0000256" key="9">
    <source>
        <dbReference type="ARBA" id="ARBA00022842"/>
    </source>
</evidence>
<comment type="catalytic activity">
    <reaction evidence="12">
        <text>ssDNA + n NTP = ssDNA/pppN(pN)n-1 hybrid + (n-1) diphosphate.</text>
        <dbReference type="EC" id="2.7.7.101"/>
    </reaction>
</comment>
<evidence type="ECO:0000256" key="12">
    <source>
        <dbReference type="HAMAP-Rule" id="MF_00974"/>
    </source>
</evidence>
<dbReference type="Pfam" id="PF13155">
    <property type="entry name" value="Toprim_2"/>
    <property type="match status" value="1"/>
</dbReference>
<evidence type="ECO:0000256" key="8">
    <source>
        <dbReference type="ARBA" id="ARBA00022833"/>
    </source>
</evidence>
<keyword evidence="6 12" id="KW-0479">Metal-binding</keyword>
<evidence type="ECO:0000256" key="7">
    <source>
        <dbReference type="ARBA" id="ARBA00022771"/>
    </source>
</evidence>
<evidence type="ECO:0000259" key="15">
    <source>
        <dbReference type="PROSITE" id="PS50880"/>
    </source>
</evidence>
<dbReference type="PANTHER" id="PTHR30313">
    <property type="entry name" value="DNA PRIMASE"/>
    <property type="match status" value="1"/>
</dbReference>
<keyword evidence="9" id="KW-0460">Magnesium</keyword>
<dbReference type="eggNOG" id="COG0358">
    <property type="taxonomic scope" value="Bacteria"/>
</dbReference>
<keyword evidence="5 12" id="KW-0235">DNA replication</keyword>
<keyword evidence="2 12" id="KW-0639">Primosome</keyword>
<dbReference type="InterPro" id="IPR050219">
    <property type="entry name" value="DnaG_primase"/>
</dbReference>
<gene>
    <name evidence="12" type="primary">dnaG</name>
    <name evidence="16" type="ordered locus">CTN_1041</name>
</gene>
<dbReference type="PANTHER" id="PTHR30313:SF2">
    <property type="entry name" value="DNA PRIMASE"/>
    <property type="match status" value="1"/>
</dbReference>
<evidence type="ECO:0000256" key="10">
    <source>
        <dbReference type="ARBA" id="ARBA00023125"/>
    </source>
</evidence>
<dbReference type="Pfam" id="PF01807">
    <property type="entry name" value="Zn_ribbon_DnaG"/>
    <property type="match status" value="1"/>
</dbReference>
<dbReference type="GO" id="GO:0003677">
    <property type="term" value="F:DNA binding"/>
    <property type="evidence" value="ECO:0007669"/>
    <property type="project" value="UniProtKB-KW"/>
</dbReference>
<organism evidence="16 17">
    <name type="scientific">Thermotoga neapolitana (strain ATCC 49049 / DSM 4359 / NBRC 107923 / NS-E)</name>
    <dbReference type="NCBI Taxonomy" id="309803"/>
    <lineage>
        <taxon>Bacteria</taxon>
        <taxon>Thermotogati</taxon>
        <taxon>Thermotogota</taxon>
        <taxon>Thermotogae</taxon>
        <taxon>Thermotogales</taxon>
        <taxon>Thermotogaceae</taxon>
        <taxon>Thermotoga</taxon>
    </lineage>
</organism>
<dbReference type="SUPFAM" id="SSF57783">
    <property type="entry name" value="Zinc beta-ribbon"/>
    <property type="match status" value="1"/>
</dbReference>
<evidence type="ECO:0000256" key="11">
    <source>
        <dbReference type="ARBA" id="ARBA00023163"/>
    </source>
</evidence>
<dbReference type="InterPro" id="IPR002694">
    <property type="entry name" value="Znf_CHC2"/>
</dbReference>
<comment type="domain">
    <text evidence="12">Contains an N-terminal zinc-binding domain, a central core domain that contains the primase activity, and a C-terminal DnaB-binding domain.</text>
</comment>
<dbReference type="SMART" id="SM00493">
    <property type="entry name" value="TOPRIM"/>
    <property type="match status" value="1"/>
</dbReference>
<dbReference type="FunFam" id="3.90.580.10:FF:000001">
    <property type="entry name" value="DNA primase"/>
    <property type="match status" value="1"/>
</dbReference>
<name>B9K8D4_THENN</name>
<protein>
    <recommendedName>
        <fullName evidence="12 13">DNA primase</fullName>
        <ecNumber evidence="12">2.7.7.101</ecNumber>
    </recommendedName>
</protein>
<dbReference type="EC" id="2.7.7.101" evidence="12"/>
<sequence length="580" mass="66849">MPRTSLFLCIPGSESVIPREVIEEIKEKVDIVEVVSEYVNLTRVGSSYRALCPFHAETNPSFYVHPGLKIYHCFGCGASGDVIKFIQEMEGITFQEALERLARRAGVDLSAYRSTGSSDYAKYVHLYERVWKRYVDELKRSHQAKEYLLSRGFTEEEMENYGFGYVPEGSEIAVEVGKELNLKEDEVVKYGLALKKGNRLVDRFEGRLIVPIKNDRGQIVAFGGRLLGDGEPKYLNSPDTRYFSKKKTLFLFDEAKKVAKDVGFFVVTEGYFDALAFRRDGIPTAVAVLGASLSREAILKISAYSKNVILCFDNDRAGLRATLKSLEDLLEYEFNVLIATPDPYKDPDELFQKEGRGSLKDMLKKSVSFEYFLTKAGEVFFDKGSPAGMRSYLSFLKRWVQRMRRKGYLKNIDNLVKEVSSSTQIPENQILNFFESDRSNNVPVQEAKVQKVYDEGKGLAYLFLNYENFRERILELDLDVLEDHNAKEFFKRVSSIENINEAIETLPKEMKDWIFRVLEEVPPPKDPEKFFCDLSERLKTRQLKKRLEEIEKLIKQSVDEEEKRILLNMKLDLLRKIKGR</sequence>
<dbReference type="PIRSF" id="PIRSF002811">
    <property type="entry name" value="DnaG"/>
    <property type="match status" value="1"/>
</dbReference>
<dbReference type="PROSITE" id="PS50880">
    <property type="entry name" value="TOPRIM"/>
    <property type="match status" value="1"/>
</dbReference>
<keyword evidence="1 12" id="KW-0240">DNA-directed RNA polymerase</keyword>
<dbReference type="GO" id="GO:0005737">
    <property type="term" value="C:cytoplasm"/>
    <property type="evidence" value="ECO:0007669"/>
    <property type="project" value="TreeGrafter"/>
</dbReference>
<keyword evidence="17" id="KW-1185">Reference proteome</keyword>
<accession>B9K8D4</accession>
<dbReference type="KEGG" id="tna:CTN_1041"/>
<dbReference type="NCBIfam" id="TIGR01391">
    <property type="entry name" value="dnaG"/>
    <property type="match status" value="1"/>
</dbReference>
<evidence type="ECO:0000313" key="17">
    <source>
        <dbReference type="Proteomes" id="UP000000445"/>
    </source>
</evidence>
<dbReference type="Pfam" id="PF08275">
    <property type="entry name" value="DNAG_N"/>
    <property type="match status" value="1"/>
</dbReference>
<dbReference type="SUPFAM" id="SSF56731">
    <property type="entry name" value="DNA primase core"/>
    <property type="match status" value="1"/>
</dbReference>
<dbReference type="AlphaFoldDB" id="B9K8D4"/>
<dbReference type="GO" id="GO:0003899">
    <property type="term" value="F:DNA-directed RNA polymerase activity"/>
    <property type="evidence" value="ECO:0007669"/>
    <property type="project" value="UniProtKB-UniRule"/>
</dbReference>
<dbReference type="InterPro" id="IPR037068">
    <property type="entry name" value="DNA_primase_core_N_sf"/>
</dbReference>
<evidence type="ECO:0000256" key="13">
    <source>
        <dbReference type="PIRNR" id="PIRNR002811"/>
    </source>
</evidence>
<dbReference type="GO" id="GO:0006269">
    <property type="term" value="P:DNA replication, synthesis of primer"/>
    <property type="evidence" value="ECO:0007669"/>
    <property type="project" value="UniProtKB-UniRule"/>
</dbReference>
<dbReference type="GO" id="GO:1990077">
    <property type="term" value="C:primosome complex"/>
    <property type="evidence" value="ECO:0007669"/>
    <property type="project" value="UniProtKB-KW"/>
</dbReference>
<dbReference type="GO" id="GO:0008270">
    <property type="term" value="F:zinc ion binding"/>
    <property type="evidence" value="ECO:0007669"/>
    <property type="project" value="UniProtKB-UniRule"/>
</dbReference>
<dbReference type="InterPro" id="IPR013264">
    <property type="entry name" value="DNAG_N"/>
</dbReference>
<evidence type="ECO:0000256" key="5">
    <source>
        <dbReference type="ARBA" id="ARBA00022705"/>
    </source>
</evidence>
<evidence type="ECO:0000256" key="6">
    <source>
        <dbReference type="ARBA" id="ARBA00022723"/>
    </source>
</evidence>
<keyword evidence="7 12" id="KW-0863">Zinc-finger</keyword>
<feature type="zinc finger region" description="CHC2-type" evidence="12 14">
    <location>
        <begin position="52"/>
        <end position="76"/>
    </location>
</feature>
<comment type="subunit">
    <text evidence="12">Monomer. Interacts with DnaB.</text>
</comment>
<dbReference type="Gene3D" id="3.90.580.10">
    <property type="entry name" value="Zinc finger, CHC2-type domain"/>
    <property type="match status" value="1"/>
</dbReference>
<comment type="similarity">
    <text evidence="12 13">Belongs to the DnaG primase family.</text>
</comment>
<dbReference type="InterPro" id="IPR034151">
    <property type="entry name" value="TOPRIM_DnaG_bac"/>
</dbReference>
<keyword evidence="8 12" id="KW-0862">Zinc</keyword>
<evidence type="ECO:0000256" key="2">
    <source>
        <dbReference type="ARBA" id="ARBA00022515"/>
    </source>
</evidence>
<dbReference type="HAMAP" id="MF_00974">
    <property type="entry name" value="DNA_primase_DnaG"/>
    <property type="match status" value="1"/>
</dbReference>
<dbReference type="InterPro" id="IPR030846">
    <property type="entry name" value="DnaG_bac"/>
</dbReference>
<evidence type="ECO:0000256" key="4">
    <source>
        <dbReference type="ARBA" id="ARBA00022695"/>
    </source>
</evidence>
<dbReference type="InterPro" id="IPR006295">
    <property type="entry name" value="DNA_primase_DnaG"/>
</dbReference>
<comment type="cofactor">
    <cofactor evidence="12 13 14">
        <name>Zn(2+)</name>
        <dbReference type="ChEBI" id="CHEBI:29105"/>
    </cofactor>
    <text evidence="12 13 14">Binds 1 zinc ion per monomer.</text>
</comment>
<dbReference type="Gene3D" id="3.40.1360.10">
    <property type="match status" value="1"/>
</dbReference>
<dbReference type="InterPro" id="IPR006171">
    <property type="entry name" value="TOPRIM_dom"/>
</dbReference>
<feature type="domain" description="Toprim" evidence="15">
    <location>
        <begin position="263"/>
        <end position="344"/>
    </location>
</feature>
<dbReference type="GO" id="GO:0000428">
    <property type="term" value="C:DNA-directed RNA polymerase complex"/>
    <property type="evidence" value="ECO:0007669"/>
    <property type="project" value="UniProtKB-KW"/>
</dbReference>
<keyword evidence="4 12" id="KW-0548">Nucleotidyltransferase</keyword>
<evidence type="ECO:0000313" key="16">
    <source>
        <dbReference type="EMBL" id="ACM23217.1"/>
    </source>
</evidence>
<keyword evidence="10 12" id="KW-0238">DNA-binding</keyword>
<proteinExistence type="inferred from homology"/>